<evidence type="ECO:0008006" key="3">
    <source>
        <dbReference type="Google" id="ProtNLM"/>
    </source>
</evidence>
<dbReference type="EMBL" id="ML996574">
    <property type="protein sequence ID" value="KAF2756943.1"/>
    <property type="molecule type" value="Genomic_DNA"/>
</dbReference>
<dbReference type="SUPFAM" id="SSF52540">
    <property type="entry name" value="P-loop containing nucleoside triphosphate hydrolases"/>
    <property type="match status" value="1"/>
</dbReference>
<keyword evidence="2" id="KW-1185">Reference proteome</keyword>
<dbReference type="GeneID" id="54486370"/>
<sequence>MSNKPIFVATHPRACSTAFERVFMTRRDILQCVHEPFGDAFYFGPERLSDRYEQDQKAREESGFEGSTYRTIFQRIAKESTEGKRLFIKDITHYLVPPNGKPATIAPSLVNYKRGVGTTQEGLPAPDGEPFKAKAVNIAPYPYDTNSEEANPSVVPEELLKQFHFTFLIRHPKFSIPSYWRCTIPPLDDVTGFYNFMPCEAGYDELRRVFDYLRERNIVGPRIAGHTETTNGDTNGTNGNHTDNVEICVIDADDLLDNPSSIINQYCATTGVEYKPEMLTWDTEEEHSIAKAAFEKWKGFHEDAINSTELKARVHKTKSDDEIYADWIKKYGTEAAKSIKACVDQNVADYEYLKKFAIKP</sequence>
<accession>A0A6A6W2X0</accession>
<proteinExistence type="predicted"/>
<evidence type="ECO:0000313" key="2">
    <source>
        <dbReference type="Proteomes" id="UP000799437"/>
    </source>
</evidence>
<evidence type="ECO:0000313" key="1">
    <source>
        <dbReference type="EMBL" id="KAF2756943.1"/>
    </source>
</evidence>
<dbReference type="PANTHER" id="PTHR48419">
    <property type="entry name" value="SULFOTRANSFERASE DOMAIN-CONTAINING PROTEIN"/>
    <property type="match status" value="1"/>
</dbReference>
<protein>
    <recommendedName>
        <fullName evidence="3">P-loop containing nucleoside triphosphate hydrolase protein</fullName>
    </recommendedName>
</protein>
<dbReference type="PANTHER" id="PTHR48419:SF1">
    <property type="entry name" value="SULFOTRANSFERASE DOMAIN-CONTAINING PROTEIN"/>
    <property type="match status" value="1"/>
</dbReference>
<dbReference type="OrthoDB" id="2405944at2759"/>
<dbReference type="RefSeq" id="XP_033599394.1">
    <property type="nucleotide sequence ID" value="XM_033745316.1"/>
</dbReference>
<dbReference type="InterPro" id="IPR027417">
    <property type="entry name" value="P-loop_NTPase"/>
</dbReference>
<dbReference type="Proteomes" id="UP000799437">
    <property type="component" value="Unassembled WGS sequence"/>
</dbReference>
<dbReference type="InterPro" id="IPR053226">
    <property type="entry name" value="Pyrrolopyrazine_biosynth_F"/>
</dbReference>
<name>A0A6A6W2X0_9PEZI</name>
<dbReference type="Pfam" id="PF19798">
    <property type="entry name" value="Sulfotransfer_5"/>
    <property type="match status" value="1"/>
</dbReference>
<gene>
    <name evidence="1" type="ORF">EJ05DRAFT_48418</name>
</gene>
<dbReference type="AlphaFoldDB" id="A0A6A6W2X0"/>
<organism evidence="1 2">
    <name type="scientific">Pseudovirgaria hyperparasitica</name>
    <dbReference type="NCBI Taxonomy" id="470096"/>
    <lineage>
        <taxon>Eukaryota</taxon>
        <taxon>Fungi</taxon>
        <taxon>Dikarya</taxon>
        <taxon>Ascomycota</taxon>
        <taxon>Pezizomycotina</taxon>
        <taxon>Dothideomycetes</taxon>
        <taxon>Dothideomycetes incertae sedis</taxon>
        <taxon>Acrospermales</taxon>
        <taxon>Acrospermaceae</taxon>
        <taxon>Pseudovirgaria</taxon>
    </lineage>
</organism>
<dbReference type="Gene3D" id="3.40.50.300">
    <property type="entry name" value="P-loop containing nucleotide triphosphate hydrolases"/>
    <property type="match status" value="1"/>
</dbReference>
<reference evidence="1" key="1">
    <citation type="journal article" date="2020" name="Stud. Mycol.">
        <title>101 Dothideomycetes genomes: a test case for predicting lifestyles and emergence of pathogens.</title>
        <authorList>
            <person name="Haridas S."/>
            <person name="Albert R."/>
            <person name="Binder M."/>
            <person name="Bloem J."/>
            <person name="Labutti K."/>
            <person name="Salamov A."/>
            <person name="Andreopoulos B."/>
            <person name="Baker S."/>
            <person name="Barry K."/>
            <person name="Bills G."/>
            <person name="Bluhm B."/>
            <person name="Cannon C."/>
            <person name="Castanera R."/>
            <person name="Culley D."/>
            <person name="Daum C."/>
            <person name="Ezra D."/>
            <person name="Gonzalez J."/>
            <person name="Henrissat B."/>
            <person name="Kuo A."/>
            <person name="Liang C."/>
            <person name="Lipzen A."/>
            <person name="Lutzoni F."/>
            <person name="Magnuson J."/>
            <person name="Mondo S."/>
            <person name="Nolan M."/>
            <person name="Ohm R."/>
            <person name="Pangilinan J."/>
            <person name="Park H.-J."/>
            <person name="Ramirez L."/>
            <person name="Alfaro M."/>
            <person name="Sun H."/>
            <person name="Tritt A."/>
            <person name="Yoshinaga Y."/>
            <person name="Zwiers L.-H."/>
            <person name="Turgeon B."/>
            <person name="Goodwin S."/>
            <person name="Spatafora J."/>
            <person name="Crous P."/>
            <person name="Grigoriev I."/>
        </authorList>
    </citation>
    <scope>NUCLEOTIDE SEQUENCE</scope>
    <source>
        <strain evidence="1">CBS 121739</strain>
    </source>
</reference>